<dbReference type="PANTHER" id="PTHR43692">
    <property type="entry name" value="UDP-N-ACETYLMURAMOYLALANINE--D-GLUTAMATE LIGASE"/>
    <property type="match status" value="1"/>
</dbReference>
<dbReference type="NCBIfam" id="TIGR01087">
    <property type="entry name" value="murD"/>
    <property type="match status" value="1"/>
</dbReference>
<dbReference type="SUPFAM" id="SSF53623">
    <property type="entry name" value="MurD-like peptide ligases, catalytic domain"/>
    <property type="match status" value="1"/>
</dbReference>
<protein>
    <recommendedName>
        <fullName evidence="9 10">UDP-N-acetylmuramoylalanine--D-glutamate ligase</fullName>
        <ecNumber evidence="9 10">6.3.2.9</ecNumber>
    </recommendedName>
    <alternativeName>
        <fullName evidence="9">D-glutamic acid-adding enzyme</fullName>
    </alternativeName>
    <alternativeName>
        <fullName evidence="9">UDP-N-acetylmuramoyl-L-alanyl-D-glutamate synthetase</fullName>
    </alternativeName>
</protein>
<evidence type="ECO:0000256" key="7">
    <source>
        <dbReference type="ARBA" id="ARBA00022840"/>
    </source>
</evidence>
<keyword evidence="7 9" id="KW-0067">ATP-binding</keyword>
<sequence>MGATFPTDLLAGRHYAVLGLGRNGAAVVTALLQMGASVQAWDDRHAELPAHPRLTVAPFNDLVTADALILSPGIPHQRPRPHPVADMARAAGIPIFSDAELLFQAVRASGSAARFVSITGTNGKSTTTALLAHILSDAGIPNAAGGNLGTASLALPRLPDNGVYVIEMSSYMLERLGSYHASAACLLNLSPDHLDRHGDMAGYIAAKEHVFDHMSSGDLAVIGVDDPDSAALATRTARRGIPVARVSATGQGAEFSSIDGSLIHRGQTIFDMRAVPSLPGSHNAQNALAVWAMAAHLGLDDATISRGLRTYPGLAHRLERVGVLDGITFVNDSKATNAEAAEKALRCYDRVIWIAGGTAKAGGIEMLAPFFDRIAQAFLIGQDATLLGETLARHDIPFENVGTLARAVPAAFQAAKASGVRTVLLSPACASFDQFSSFEARGSQFIHLFGNLIKSDSSPETLT</sequence>
<dbReference type="InterPro" id="IPR036565">
    <property type="entry name" value="Mur-like_cat_sf"/>
</dbReference>
<dbReference type="SUPFAM" id="SSF51984">
    <property type="entry name" value="MurCD N-terminal domain"/>
    <property type="match status" value="1"/>
</dbReference>
<name>A0A1U9KST5_9PROT</name>
<dbReference type="EMBL" id="CP014691">
    <property type="protein sequence ID" value="AQS88893.1"/>
    <property type="molecule type" value="Genomic_DNA"/>
</dbReference>
<keyword evidence="9 10" id="KW-0573">Peptidoglycan synthesis</keyword>
<dbReference type="Gene3D" id="3.40.1190.10">
    <property type="entry name" value="Mur-like, catalytic domain"/>
    <property type="match status" value="1"/>
</dbReference>
<dbReference type="PANTHER" id="PTHR43692:SF1">
    <property type="entry name" value="UDP-N-ACETYLMURAMOYLALANINE--D-GLUTAMATE LIGASE"/>
    <property type="match status" value="1"/>
</dbReference>
<evidence type="ECO:0000256" key="1">
    <source>
        <dbReference type="ARBA" id="ARBA00004496"/>
    </source>
</evidence>
<comment type="similarity">
    <text evidence="9">Belongs to the MurCDEF family.</text>
</comment>
<evidence type="ECO:0000256" key="4">
    <source>
        <dbReference type="ARBA" id="ARBA00022598"/>
    </source>
</evidence>
<dbReference type="InterPro" id="IPR018109">
    <property type="entry name" value="Folylpolyglutamate_synth_CS"/>
</dbReference>
<dbReference type="GO" id="GO:0005737">
    <property type="term" value="C:cytoplasm"/>
    <property type="evidence" value="ECO:0007669"/>
    <property type="project" value="UniProtKB-SubCell"/>
</dbReference>
<evidence type="ECO:0000256" key="6">
    <source>
        <dbReference type="ARBA" id="ARBA00022741"/>
    </source>
</evidence>
<dbReference type="RefSeq" id="WP_077807944.1">
    <property type="nucleotide sequence ID" value="NZ_BJXS01000001.1"/>
</dbReference>
<dbReference type="GO" id="GO:0071555">
    <property type="term" value="P:cell wall organization"/>
    <property type="evidence" value="ECO:0007669"/>
    <property type="project" value="UniProtKB-KW"/>
</dbReference>
<dbReference type="Pfam" id="PF08245">
    <property type="entry name" value="Mur_ligase_M"/>
    <property type="match status" value="1"/>
</dbReference>
<dbReference type="UniPathway" id="UPA00219"/>
<comment type="subcellular location">
    <subcellularLocation>
        <location evidence="1 9 10">Cytoplasm</location>
    </subcellularLocation>
</comment>
<keyword evidence="6 9" id="KW-0547">Nucleotide-binding</keyword>
<dbReference type="Gene3D" id="3.40.50.720">
    <property type="entry name" value="NAD(P)-binding Rossmann-like Domain"/>
    <property type="match status" value="1"/>
</dbReference>
<evidence type="ECO:0000259" key="11">
    <source>
        <dbReference type="Pfam" id="PF02875"/>
    </source>
</evidence>
<dbReference type="GO" id="GO:0005524">
    <property type="term" value="F:ATP binding"/>
    <property type="evidence" value="ECO:0007669"/>
    <property type="project" value="UniProtKB-UniRule"/>
</dbReference>
<feature type="binding site" evidence="9">
    <location>
        <begin position="120"/>
        <end position="126"/>
    </location>
    <ligand>
        <name>ATP</name>
        <dbReference type="ChEBI" id="CHEBI:30616"/>
    </ligand>
</feature>
<dbReference type="OrthoDB" id="9809796at2"/>
<dbReference type="InterPro" id="IPR013221">
    <property type="entry name" value="Mur_ligase_cen"/>
</dbReference>
<dbReference type="InterPro" id="IPR005762">
    <property type="entry name" value="MurD"/>
</dbReference>
<comment type="pathway">
    <text evidence="2 9 10">Cell wall biogenesis; peptidoglycan biosynthesis.</text>
</comment>
<evidence type="ECO:0000256" key="5">
    <source>
        <dbReference type="ARBA" id="ARBA00022618"/>
    </source>
</evidence>
<keyword evidence="9 10" id="KW-0961">Cell wall biogenesis/degradation</keyword>
<evidence type="ECO:0000313" key="13">
    <source>
        <dbReference type="EMBL" id="AQS88893.1"/>
    </source>
</evidence>
<reference evidence="13 14" key="1">
    <citation type="submission" date="2016-03" db="EMBL/GenBank/DDBJ databases">
        <title>Acetic acid bacteria sequencing.</title>
        <authorList>
            <person name="Brandt J."/>
            <person name="Jakob F."/>
            <person name="Vogel R.F."/>
        </authorList>
    </citation>
    <scope>NUCLEOTIDE SEQUENCE [LARGE SCALE GENOMIC DNA]</scope>
    <source>
        <strain evidence="13 14">NBRC 101099</strain>
    </source>
</reference>
<dbReference type="GO" id="GO:0004326">
    <property type="term" value="F:tetrahydrofolylpolyglutamate synthase activity"/>
    <property type="evidence" value="ECO:0007669"/>
    <property type="project" value="InterPro"/>
</dbReference>
<organism evidence="13 14">
    <name type="scientific">Neoasaia chiangmaiensis</name>
    <dbReference type="NCBI Taxonomy" id="320497"/>
    <lineage>
        <taxon>Bacteria</taxon>
        <taxon>Pseudomonadati</taxon>
        <taxon>Pseudomonadota</taxon>
        <taxon>Alphaproteobacteria</taxon>
        <taxon>Acetobacterales</taxon>
        <taxon>Acetobacteraceae</taxon>
        <taxon>Neoasaia</taxon>
    </lineage>
</organism>
<dbReference type="Pfam" id="PF21799">
    <property type="entry name" value="MurD-like_N"/>
    <property type="match status" value="1"/>
</dbReference>
<dbReference type="Gene3D" id="3.90.190.20">
    <property type="entry name" value="Mur ligase, C-terminal domain"/>
    <property type="match status" value="1"/>
</dbReference>
<dbReference type="GO" id="GO:0009252">
    <property type="term" value="P:peptidoglycan biosynthetic process"/>
    <property type="evidence" value="ECO:0007669"/>
    <property type="project" value="UniProtKB-UniRule"/>
</dbReference>
<dbReference type="PROSITE" id="PS01011">
    <property type="entry name" value="FOLYLPOLYGLU_SYNT_1"/>
    <property type="match status" value="1"/>
</dbReference>
<dbReference type="GO" id="GO:0008764">
    <property type="term" value="F:UDP-N-acetylmuramoylalanine-D-glutamate ligase activity"/>
    <property type="evidence" value="ECO:0007669"/>
    <property type="project" value="UniProtKB-UniRule"/>
</dbReference>
<keyword evidence="3 9" id="KW-0963">Cytoplasm</keyword>
<dbReference type="GO" id="GO:0008360">
    <property type="term" value="P:regulation of cell shape"/>
    <property type="evidence" value="ECO:0007669"/>
    <property type="project" value="UniProtKB-KW"/>
</dbReference>
<evidence type="ECO:0000313" key="14">
    <source>
        <dbReference type="Proteomes" id="UP000188604"/>
    </source>
</evidence>
<evidence type="ECO:0000256" key="2">
    <source>
        <dbReference type="ARBA" id="ARBA00004752"/>
    </source>
</evidence>
<dbReference type="AlphaFoldDB" id="A0A1U9KST5"/>
<evidence type="ECO:0000256" key="9">
    <source>
        <dbReference type="HAMAP-Rule" id="MF_00639"/>
    </source>
</evidence>
<evidence type="ECO:0000256" key="10">
    <source>
        <dbReference type="RuleBase" id="RU003664"/>
    </source>
</evidence>
<keyword evidence="14" id="KW-1185">Reference proteome</keyword>
<dbReference type="EC" id="6.3.2.9" evidence="9 10"/>
<dbReference type="Pfam" id="PF02875">
    <property type="entry name" value="Mur_ligase_C"/>
    <property type="match status" value="1"/>
</dbReference>
<keyword evidence="5 9" id="KW-0132">Cell division</keyword>
<dbReference type="InterPro" id="IPR036615">
    <property type="entry name" value="Mur_ligase_C_dom_sf"/>
</dbReference>
<keyword evidence="9 10" id="KW-0133">Cell shape</keyword>
<evidence type="ECO:0000256" key="3">
    <source>
        <dbReference type="ARBA" id="ARBA00022490"/>
    </source>
</evidence>
<keyword evidence="4 9" id="KW-0436">Ligase</keyword>
<comment type="catalytic activity">
    <reaction evidence="9 10">
        <text>UDP-N-acetyl-alpha-D-muramoyl-L-alanine + D-glutamate + ATP = UDP-N-acetyl-alpha-D-muramoyl-L-alanyl-D-glutamate + ADP + phosphate + H(+)</text>
        <dbReference type="Rhea" id="RHEA:16429"/>
        <dbReference type="ChEBI" id="CHEBI:15378"/>
        <dbReference type="ChEBI" id="CHEBI:29986"/>
        <dbReference type="ChEBI" id="CHEBI:30616"/>
        <dbReference type="ChEBI" id="CHEBI:43474"/>
        <dbReference type="ChEBI" id="CHEBI:83898"/>
        <dbReference type="ChEBI" id="CHEBI:83900"/>
        <dbReference type="ChEBI" id="CHEBI:456216"/>
        <dbReference type="EC" id="6.3.2.9"/>
    </reaction>
</comment>
<evidence type="ECO:0000256" key="8">
    <source>
        <dbReference type="ARBA" id="ARBA00023306"/>
    </source>
</evidence>
<dbReference type="HAMAP" id="MF_00639">
    <property type="entry name" value="MurD"/>
    <property type="match status" value="1"/>
</dbReference>
<proteinExistence type="inferred from homology"/>
<dbReference type="STRING" id="320497.A0U93_14280"/>
<dbReference type="InterPro" id="IPR004101">
    <property type="entry name" value="Mur_ligase_C"/>
</dbReference>
<comment type="function">
    <text evidence="9 10">Cell wall formation. Catalyzes the addition of glutamate to the nucleotide precursor UDP-N-acetylmuramoyl-L-alanine (UMA).</text>
</comment>
<feature type="domain" description="Mur ligase C-terminal" evidence="11">
    <location>
        <begin position="316"/>
        <end position="429"/>
    </location>
</feature>
<feature type="domain" description="Mur ligase central" evidence="12">
    <location>
        <begin position="118"/>
        <end position="294"/>
    </location>
</feature>
<dbReference type="GO" id="GO:0051301">
    <property type="term" value="P:cell division"/>
    <property type="evidence" value="ECO:0007669"/>
    <property type="project" value="UniProtKB-KW"/>
</dbReference>
<dbReference type="Proteomes" id="UP000188604">
    <property type="component" value="Chromosome"/>
</dbReference>
<dbReference type="SUPFAM" id="SSF53244">
    <property type="entry name" value="MurD-like peptide ligases, peptide-binding domain"/>
    <property type="match status" value="1"/>
</dbReference>
<accession>A0A1U9KST5</accession>
<evidence type="ECO:0000259" key="12">
    <source>
        <dbReference type="Pfam" id="PF08245"/>
    </source>
</evidence>
<dbReference type="KEGG" id="nch:A0U93_14280"/>
<gene>
    <name evidence="9" type="primary">murD</name>
    <name evidence="13" type="ORF">A0U93_14280</name>
</gene>
<keyword evidence="8 9" id="KW-0131">Cell cycle</keyword>